<dbReference type="Pfam" id="PF13692">
    <property type="entry name" value="Glyco_trans_1_4"/>
    <property type="match status" value="1"/>
</dbReference>
<dbReference type="GO" id="GO:0009103">
    <property type="term" value="P:lipopolysaccharide biosynthetic process"/>
    <property type="evidence" value="ECO:0007669"/>
    <property type="project" value="TreeGrafter"/>
</dbReference>
<dbReference type="Gene3D" id="3.40.50.2000">
    <property type="entry name" value="Glycogen Phosphorylase B"/>
    <property type="match status" value="2"/>
</dbReference>
<name>A0A850PC48_9PROT</name>
<dbReference type="Pfam" id="PF13439">
    <property type="entry name" value="Glyco_transf_4"/>
    <property type="match status" value="1"/>
</dbReference>
<dbReference type="SUPFAM" id="SSF53756">
    <property type="entry name" value="UDP-Glycosyltransferase/glycogen phosphorylase"/>
    <property type="match status" value="1"/>
</dbReference>
<dbReference type="Proteomes" id="UP000585665">
    <property type="component" value="Unassembled WGS sequence"/>
</dbReference>
<protein>
    <submittedName>
        <fullName evidence="3">Glycosyltransferase family 4 protein</fullName>
    </submittedName>
</protein>
<keyword evidence="1 3" id="KW-0808">Transferase</keyword>
<feature type="domain" description="Glycosyltransferase subfamily 4-like N-terminal" evidence="2">
    <location>
        <begin position="17"/>
        <end position="184"/>
    </location>
</feature>
<dbReference type="PANTHER" id="PTHR46401">
    <property type="entry name" value="GLYCOSYLTRANSFERASE WBBK-RELATED"/>
    <property type="match status" value="1"/>
</dbReference>
<evidence type="ECO:0000259" key="2">
    <source>
        <dbReference type="Pfam" id="PF13439"/>
    </source>
</evidence>
<reference evidence="3 4" key="1">
    <citation type="submission" date="2020-06" db="EMBL/GenBank/DDBJ databases">
        <title>Description of novel acetic acid bacteria.</title>
        <authorList>
            <person name="Sombolestani A."/>
        </authorList>
    </citation>
    <scope>NUCLEOTIDE SEQUENCE [LARGE SCALE GENOMIC DNA]</scope>
    <source>
        <strain evidence="3 4">LMG 27010</strain>
    </source>
</reference>
<proteinExistence type="predicted"/>
<dbReference type="AlphaFoldDB" id="A0A850PC48"/>
<evidence type="ECO:0000256" key="1">
    <source>
        <dbReference type="ARBA" id="ARBA00022679"/>
    </source>
</evidence>
<organism evidence="3 4">
    <name type="scientific">Ameyamaea chiangmaiensis</name>
    <dbReference type="NCBI Taxonomy" id="442969"/>
    <lineage>
        <taxon>Bacteria</taxon>
        <taxon>Pseudomonadati</taxon>
        <taxon>Pseudomonadota</taxon>
        <taxon>Alphaproteobacteria</taxon>
        <taxon>Acetobacterales</taxon>
        <taxon>Acetobacteraceae</taxon>
        <taxon>Ameyamaea</taxon>
    </lineage>
</organism>
<sequence>MRIGLDTRNTGRAGGTGVATYARVLAEACHRAGLGTAWVDDDMAGVEQPRSPARRTCRAARSLLPSRRLRPTGPSFTGRDLYRTAEIRDRWARVPTLLRASGAPDVMHWTCPLPLRWPGVPNVVTIHDLIPLLHPDLSDTPKARLARRLAQCCRDAAAVVTISEAVRRDIVAVLGIPARRIAMLSQAVWFPEEDLAASHTVASPVPSGGFLYFGSLERRKNIGRLITAHGRSGTRRPLILIGTPGFGAEGELAALAAHPAPERVHQVSWCSRAMLIRAMREARAVVFPSLAEGFGLPIAEAMTLGTPVVTSAGHATEEIAGGAALLVEARDGDALADALRCLDVD</sequence>
<accession>A0A850PC48</accession>
<evidence type="ECO:0000313" key="3">
    <source>
        <dbReference type="EMBL" id="NVN42087.1"/>
    </source>
</evidence>
<dbReference type="CDD" id="cd03809">
    <property type="entry name" value="GT4_MtfB-like"/>
    <property type="match status" value="1"/>
</dbReference>
<dbReference type="PANTHER" id="PTHR46401:SF2">
    <property type="entry name" value="GLYCOSYLTRANSFERASE WBBK-RELATED"/>
    <property type="match status" value="1"/>
</dbReference>
<dbReference type="RefSeq" id="WP_176614905.1">
    <property type="nucleotide sequence ID" value="NZ_JABXXR010000267.1"/>
</dbReference>
<feature type="non-terminal residue" evidence="3">
    <location>
        <position position="345"/>
    </location>
</feature>
<dbReference type="GO" id="GO:0016757">
    <property type="term" value="F:glycosyltransferase activity"/>
    <property type="evidence" value="ECO:0007669"/>
    <property type="project" value="TreeGrafter"/>
</dbReference>
<dbReference type="EMBL" id="JABXXR010000267">
    <property type="protein sequence ID" value="NVN42087.1"/>
    <property type="molecule type" value="Genomic_DNA"/>
</dbReference>
<comment type="caution">
    <text evidence="3">The sequence shown here is derived from an EMBL/GenBank/DDBJ whole genome shotgun (WGS) entry which is preliminary data.</text>
</comment>
<dbReference type="InterPro" id="IPR028098">
    <property type="entry name" value="Glyco_trans_4-like_N"/>
</dbReference>
<keyword evidence="4" id="KW-1185">Reference proteome</keyword>
<evidence type="ECO:0000313" key="4">
    <source>
        <dbReference type="Proteomes" id="UP000585665"/>
    </source>
</evidence>
<gene>
    <name evidence="3" type="ORF">HUK82_16195</name>
</gene>